<keyword evidence="2" id="KW-0238">DNA-binding</keyword>
<accession>A0A380JDW2</accession>
<keyword evidence="3" id="KW-0804">Transcription</keyword>
<gene>
    <name evidence="5" type="primary">czrA</name>
    <name evidence="5" type="ORF">NCTC11391_01018</name>
</gene>
<dbReference type="PANTHER" id="PTHR43132">
    <property type="entry name" value="ARSENICAL RESISTANCE OPERON REPRESSOR ARSR-RELATED"/>
    <property type="match status" value="1"/>
</dbReference>
<evidence type="ECO:0000259" key="4">
    <source>
        <dbReference type="PROSITE" id="PS50987"/>
    </source>
</evidence>
<evidence type="ECO:0000256" key="3">
    <source>
        <dbReference type="ARBA" id="ARBA00023163"/>
    </source>
</evidence>
<dbReference type="AlphaFoldDB" id="A0A380JDW2"/>
<dbReference type="Proteomes" id="UP000254082">
    <property type="component" value="Unassembled WGS sequence"/>
</dbReference>
<dbReference type="PANTHER" id="PTHR43132:SF6">
    <property type="entry name" value="HTH-TYPE TRANSCRIPTIONAL REPRESSOR CZRA"/>
    <property type="match status" value="1"/>
</dbReference>
<dbReference type="Gene3D" id="1.10.10.10">
    <property type="entry name" value="Winged helix-like DNA-binding domain superfamily/Winged helix DNA-binding domain"/>
    <property type="match status" value="1"/>
</dbReference>
<organism evidence="5 6">
    <name type="scientific">Streptococcus downei MFe28</name>
    <dbReference type="NCBI Taxonomy" id="764290"/>
    <lineage>
        <taxon>Bacteria</taxon>
        <taxon>Bacillati</taxon>
        <taxon>Bacillota</taxon>
        <taxon>Bacilli</taxon>
        <taxon>Lactobacillales</taxon>
        <taxon>Streptococcaceae</taxon>
        <taxon>Streptococcus</taxon>
    </lineage>
</organism>
<dbReference type="PROSITE" id="PS50987">
    <property type="entry name" value="HTH_ARSR_2"/>
    <property type="match status" value="1"/>
</dbReference>
<dbReference type="InterPro" id="IPR036388">
    <property type="entry name" value="WH-like_DNA-bd_sf"/>
</dbReference>
<dbReference type="InterPro" id="IPR001845">
    <property type="entry name" value="HTH_ArsR_DNA-bd_dom"/>
</dbReference>
<evidence type="ECO:0000313" key="6">
    <source>
        <dbReference type="Proteomes" id="UP000254082"/>
    </source>
</evidence>
<dbReference type="NCBIfam" id="NF033788">
    <property type="entry name" value="HTH_metalloreg"/>
    <property type="match status" value="1"/>
</dbReference>
<dbReference type="EMBL" id="UHFA01000002">
    <property type="protein sequence ID" value="SUN35979.1"/>
    <property type="molecule type" value="Genomic_DNA"/>
</dbReference>
<dbReference type="OrthoDB" id="9794330at2"/>
<dbReference type="InterPro" id="IPR011991">
    <property type="entry name" value="ArsR-like_HTH"/>
</dbReference>
<evidence type="ECO:0000256" key="1">
    <source>
        <dbReference type="ARBA" id="ARBA00023015"/>
    </source>
</evidence>
<dbReference type="InterPro" id="IPR036390">
    <property type="entry name" value="WH_DNA-bd_sf"/>
</dbReference>
<evidence type="ECO:0000256" key="2">
    <source>
        <dbReference type="ARBA" id="ARBA00023125"/>
    </source>
</evidence>
<name>A0A380JDW2_STRDO</name>
<sequence length="100" mass="11480">MPDKELLEEELLREAADFFKALGNDTRLQIIWCLSQGEKSSGQLAEAQEMTPSAISHQLTLLKQLKIVKVKKKGKTRLYQLADDHISRIMQAVLEHYQED</sequence>
<dbReference type="Pfam" id="PF01022">
    <property type="entry name" value="HTH_5"/>
    <property type="match status" value="1"/>
</dbReference>
<evidence type="ECO:0000313" key="5">
    <source>
        <dbReference type="EMBL" id="SUN35979.1"/>
    </source>
</evidence>
<dbReference type="GO" id="GO:0003677">
    <property type="term" value="F:DNA binding"/>
    <property type="evidence" value="ECO:0007669"/>
    <property type="project" value="UniProtKB-KW"/>
</dbReference>
<protein>
    <submittedName>
        <fullName evidence="5">ArsR family transcriptional regulator</fullName>
    </submittedName>
</protein>
<reference evidence="5 6" key="1">
    <citation type="submission" date="2018-06" db="EMBL/GenBank/DDBJ databases">
        <authorList>
            <consortium name="Pathogen Informatics"/>
            <person name="Doyle S."/>
        </authorList>
    </citation>
    <scope>NUCLEOTIDE SEQUENCE [LARGE SCALE GENOMIC DNA]</scope>
    <source>
        <strain evidence="6">NCTC 11391</strain>
    </source>
</reference>
<keyword evidence="6" id="KW-1185">Reference proteome</keyword>
<dbReference type="SUPFAM" id="SSF46785">
    <property type="entry name" value="Winged helix' DNA-binding domain"/>
    <property type="match status" value="1"/>
</dbReference>
<dbReference type="InterPro" id="IPR051011">
    <property type="entry name" value="Metal_resp_trans_reg"/>
</dbReference>
<feature type="domain" description="HTH arsR-type" evidence="4">
    <location>
        <begin position="7"/>
        <end position="100"/>
    </location>
</feature>
<proteinExistence type="predicted"/>
<dbReference type="RefSeq" id="WP_019782451.1">
    <property type="nucleotide sequence ID" value="NZ_UHFA01000002.1"/>
</dbReference>
<dbReference type="CDD" id="cd00090">
    <property type="entry name" value="HTH_ARSR"/>
    <property type="match status" value="1"/>
</dbReference>
<keyword evidence="1" id="KW-0805">Transcription regulation</keyword>
<dbReference type="PRINTS" id="PR00778">
    <property type="entry name" value="HTHARSR"/>
</dbReference>
<dbReference type="GO" id="GO:0003700">
    <property type="term" value="F:DNA-binding transcription factor activity"/>
    <property type="evidence" value="ECO:0007669"/>
    <property type="project" value="InterPro"/>
</dbReference>
<dbReference type="SMART" id="SM00418">
    <property type="entry name" value="HTH_ARSR"/>
    <property type="match status" value="1"/>
</dbReference>